<evidence type="ECO:0000313" key="2">
    <source>
        <dbReference type="Proteomes" id="UP001501411"/>
    </source>
</evidence>
<organism evidence="1 2">
    <name type="scientific">Olivibacter ginsenosidimutans</name>
    <dbReference type="NCBI Taxonomy" id="1176537"/>
    <lineage>
        <taxon>Bacteria</taxon>
        <taxon>Pseudomonadati</taxon>
        <taxon>Bacteroidota</taxon>
        <taxon>Sphingobacteriia</taxon>
        <taxon>Sphingobacteriales</taxon>
        <taxon>Sphingobacteriaceae</taxon>
        <taxon>Olivibacter</taxon>
    </lineage>
</organism>
<dbReference type="Proteomes" id="UP001501411">
    <property type="component" value="Unassembled WGS sequence"/>
</dbReference>
<reference evidence="2" key="1">
    <citation type="journal article" date="2019" name="Int. J. Syst. Evol. Microbiol.">
        <title>The Global Catalogue of Microorganisms (GCM) 10K type strain sequencing project: providing services to taxonomists for standard genome sequencing and annotation.</title>
        <authorList>
            <consortium name="The Broad Institute Genomics Platform"/>
            <consortium name="The Broad Institute Genome Sequencing Center for Infectious Disease"/>
            <person name="Wu L."/>
            <person name="Ma J."/>
        </authorList>
    </citation>
    <scope>NUCLEOTIDE SEQUENCE [LARGE SCALE GENOMIC DNA]</scope>
    <source>
        <strain evidence="2">JCM 18200</strain>
    </source>
</reference>
<sequence>MAHHHSNSEDAYFAIHEIYYENDIPVSYTENAVAVVFEELSDISDYLDKMKLALSKPVLWAGEKFPNEYIAK</sequence>
<proteinExistence type="predicted"/>
<protein>
    <submittedName>
        <fullName evidence="1">Uncharacterized protein</fullName>
    </submittedName>
</protein>
<name>A0ABP9BFA2_9SPHI</name>
<gene>
    <name evidence="1" type="ORF">GCM10023231_22550</name>
</gene>
<accession>A0ABP9BFA2</accession>
<keyword evidence="2" id="KW-1185">Reference proteome</keyword>
<dbReference type="EMBL" id="BAABIQ010000034">
    <property type="protein sequence ID" value="GAA4793717.1"/>
    <property type="molecule type" value="Genomic_DNA"/>
</dbReference>
<evidence type="ECO:0000313" key="1">
    <source>
        <dbReference type="EMBL" id="GAA4793717.1"/>
    </source>
</evidence>
<comment type="caution">
    <text evidence="1">The sequence shown here is derived from an EMBL/GenBank/DDBJ whole genome shotgun (WGS) entry which is preliminary data.</text>
</comment>